<comment type="similarity">
    <text evidence="1">Belongs to the iron-sulfur cluster assembly SufBD family.</text>
</comment>
<evidence type="ECO:0000313" key="4">
    <source>
        <dbReference type="EMBL" id="VVC74738.1"/>
    </source>
</evidence>
<gene>
    <name evidence="4" type="primary">sufD</name>
    <name evidence="4" type="ORF">AQUSIP_00100</name>
</gene>
<protein>
    <submittedName>
        <fullName evidence="4">FeS cluster assembly protein SufD</fullName>
    </submittedName>
</protein>
<evidence type="ECO:0000259" key="3">
    <source>
        <dbReference type="Pfam" id="PF19295"/>
    </source>
</evidence>
<dbReference type="InterPro" id="IPR045595">
    <property type="entry name" value="SufBD_N"/>
</dbReference>
<keyword evidence="5" id="KW-1185">Reference proteome</keyword>
<dbReference type="RefSeq" id="WP_148337425.1">
    <property type="nucleotide sequence ID" value="NZ_LR699119.1"/>
</dbReference>
<dbReference type="EMBL" id="LR699119">
    <property type="protein sequence ID" value="VVC74738.1"/>
    <property type="molecule type" value="Genomic_DNA"/>
</dbReference>
<dbReference type="OrthoDB" id="9768262at2"/>
<dbReference type="InterPro" id="IPR037284">
    <property type="entry name" value="SUF_FeS_clus_asmbl_SufBD_sf"/>
</dbReference>
<evidence type="ECO:0000256" key="1">
    <source>
        <dbReference type="ARBA" id="ARBA00043967"/>
    </source>
</evidence>
<name>A0A5E4PE26_9COXI</name>
<feature type="domain" description="SUF system FeS cluster assembly SufBD core" evidence="2">
    <location>
        <begin position="178"/>
        <end position="409"/>
    </location>
</feature>
<dbReference type="InterPro" id="IPR055346">
    <property type="entry name" value="Fe-S_cluster_assembly_SufBD"/>
</dbReference>
<dbReference type="SUPFAM" id="SSF101960">
    <property type="entry name" value="Stabilizer of iron transporter SufD"/>
    <property type="match status" value="1"/>
</dbReference>
<dbReference type="InterPro" id="IPR000825">
    <property type="entry name" value="SUF_FeS_clus_asmbl_SufBD_core"/>
</dbReference>
<dbReference type="GO" id="GO:0016226">
    <property type="term" value="P:iron-sulfur cluster assembly"/>
    <property type="evidence" value="ECO:0007669"/>
    <property type="project" value="InterPro"/>
</dbReference>
<dbReference type="AlphaFoldDB" id="A0A5E4PE26"/>
<proteinExistence type="inferred from homology"/>
<reference evidence="4 5" key="1">
    <citation type="submission" date="2019-08" db="EMBL/GenBank/DDBJ databases">
        <authorList>
            <person name="Guy L."/>
        </authorList>
    </citation>
    <scope>NUCLEOTIDE SEQUENCE [LARGE SCALE GENOMIC DNA]</scope>
    <source>
        <strain evidence="4 5">SGT-108</strain>
    </source>
</reference>
<accession>A0A5E4PE26</accession>
<dbReference type="KEGG" id="asip:AQUSIP_00100"/>
<feature type="domain" description="SUF system FeS cluster assembly SufBD N-terminal" evidence="3">
    <location>
        <begin position="21"/>
        <end position="171"/>
    </location>
</feature>
<dbReference type="Pfam" id="PF19295">
    <property type="entry name" value="SufBD_N"/>
    <property type="match status" value="1"/>
</dbReference>
<dbReference type="PANTHER" id="PTHR43575">
    <property type="entry name" value="PROTEIN ABCI7, CHLOROPLASTIC"/>
    <property type="match status" value="1"/>
</dbReference>
<dbReference type="NCBIfam" id="TIGR01981">
    <property type="entry name" value="sufD"/>
    <property type="match status" value="1"/>
</dbReference>
<dbReference type="Pfam" id="PF01458">
    <property type="entry name" value="SUFBD_core"/>
    <property type="match status" value="1"/>
</dbReference>
<organism evidence="4 5">
    <name type="scientific">Aquicella siphonis</name>
    <dbReference type="NCBI Taxonomy" id="254247"/>
    <lineage>
        <taxon>Bacteria</taxon>
        <taxon>Pseudomonadati</taxon>
        <taxon>Pseudomonadota</taxon>
        <taxon>Gammaproteobacteria</taxon>
        <taxon>Legionellales</taxon>
        <taxon>Coxiellaceae</taxon>
        <taxon>Aquicella</taxon>
    </lineage>
</organism>
<evidence type="ECO:0000313" key="5">
    <source>
        <dbReference type="Proteomes" id="UP000324194"/>
    </source>
</evidence>
<sequence length="430" mass="48813">MNVTATIPTWLQKDKTVDSLAHAPEWLNDFRQRHWNAFLKNGLPTRKDERWKYTDLGFLSQQHYSTARRIEPSRLTDVIHQHRLQRCESIMLVLVNGYFMSELSDLSRLPANVIACSVAEALIKQAEQAQTALSRTIDAQKYPFAALNAAMFVDGLFLSVPEDCELDVPVHLLSLVIGEDNLIAHPHHLIALGKNSRLTLVEEYFSLSSQAYMMNVVTSVTLDEHARLQHIKIQQEGRQAVHMANSFVNQKKDSHASFVNFSTGGTFARDDLVIGLREPGADCHTGGFYRLRHENQYIDNHVDIDHAAQRSNSEMLYKGIIDARARAVFNGRLHVERNAQKILAYQANHNLLLSREAEVYSKPELEIYADDVKCKHGATTGQLDHEALFYLRSRGIDRETAVNMLLSGFADEIIQRVEHPGIRLRVQEAI</sequence>
<dbReference type="Proteomes" id="UP000324194">
    <property type="component" value="Chromosome 1"/>
</dbReference>
<dbReference type="PANTHER" id="PTHR43575:SF1">
    <property type="entry name" value="PROTEIN ABCI7, CHLOROPLASTIC"/>
    <property type="match status" value="1"/>
</dbReference>
<dbReference type="InterPro" id="IPR011542">
    <property type="entry name" value="SUF_FeS_clus_asmbl_SufD"/>
</dbReference>
<evidence type="ECO:0000259" key="2">
    <source>
        <dbReference type="Pfam" id="PF01458"/>
    </source>
</evidence>